<dbReference type="SUPFAM" id="SSF54160">
    <property type="entry name" value="Chromo domain-like"/>
    <property type="match status" value="1"/>
</dbReference>
<feature type="region of interest" description="Disordered" evidence="4">
    <location>
        <begin position="1"/>
        <end position="49"/>
    </location>
</feature>
<sequence>MLKIKHFDPKATKWGQKIKSPSLTSGDAPRNKVKPAGLQNSNDDQAAKHSIAAKRNITCLGLTGKKNAYTEIVAKIPSKLLDNTQERGSIFDEDSSDDNSLRSQFARSRQASPTVSIEMEVVEPYLSQPLAPIITDKTHRHSKDAPIILDKEVKRPEPSPLPRLVSESPLHFPPSPLDNNGHEGQFSTSTLPEVKPPPQPMRIRRDGVMALEWQVDEVLDSRIKRVGGILRLEYLVKWKGYDESTWEPSENLIPGCDELVSAFHTKWKQEKPSMLTLAAMKKLKRPGRPCKGSRKKMRTHS</sequence>
<keyword evidence="3" id="KW-0539">Nucleus</keyword>
<dbReference type="EMBL" id="LGTZ01000127">
    <property type="protein sequence ID" value="OJD27197.1"/>
    <property type="molecule type" value="Genomic_DNA"/>
</dbReference>
<dbReference type="PROSITE" id="PS50013">
    <property type="entry name" value="CHROMO_2"/>
    <property type="match status" value="1"/>
</dbReference>
<dbReference type="Gene3D" id="2.40.50.40">
    <property type="match status" value="1"/>
</dbReference>
<feature type="compositionally biased region" description="Basic and acidic residues" evidence="4">
    <location>
        <begin position="1"/>
        <end position="11"/>
    </location>
</feature>
<dbReference type="InterPro" id="IPR016197">
    <property type="entry name" value="Chromo-like_dom_sf"/>
</dbReference>
<dbReference type="SMART" id="SM00298">
    <property type="entry name" value="CHROMO"/>
    <property type="match status" value="1"/>
</dbReference>
<evidence type="ECO:0000313" key="6">
    <source>
        <dbReference type="EMBL" id="OJD27197.1"/>
    </source>
</evidence>
<organism evidence="6 7">
    <name type="scientific">Blastomyces percursus</name>
    <dbReference type="NCBI Taxonomy" id="1658174"/>
    <lineage>
        <taxon>Eukaryota</taxon>
        <taxon>Fungi</taxon>
        <taxon>Dikarya</taxon>
        <taxon>Ascomycota</taxon>
        <taxon>Pezizomycotina</taxon>
        <taxon>Eurotiomycetes</taxon>
        <taxon>Eurotiomycetidae</taxon>
        <taxon>Onygenales</taxon>
        <taxon>Ajellomycetaceae</taxon>
        <taxon>Blastomyces</taxon>
    </lineage>
</organism>
<dbReference type="Pfam" id="PF00385">
    <property type="entry name" value="Chromo"/>
    <property type="match status" value="1"/>
</dbReference>
<reference evidence="6 7" key="1">
    <citation type="submission" date="2015-08" db="EMBL/GenBank/DDBJ databases">
        <title>Emmonsia species relationships and genome sequence.</title>
        <authorList>
            <person name="Cuomo C.A."/>
            <person name="Schwartz I.S."/>
            <person name="Kenyon C."/>
            <person name="De Hoog G.S."/>
            <person name="Govender N.P."/>
            <person name="Botha A."/>
            <person name="Moreno L."/>
            <person name="De Vries M."/>
            <person name="Munoz J.F."/>
            <person name="Stielow J.B."/>
        </authorList>
    </citation>
    <scope>NUCLEOTIDE SEQUENCE [LARGE SCALE GENOMIC DNA]</scope>
    <source>
        <strain evidence="6 7">EI222</strain>
    </source>
</reference>
<dbReference type="AlphaFoldDB" id="A0A1J9RHU6"/>
<dbReference type="CDD" id="cd00024">
    <property type="entry name" value="CD_CSD"/>
    <property type="match status" value="1"/>
</dbReference>
<gene>
    <name evidence="6" type="ORF">ACJ73_01402</name>
</gene>
<feature type="region of interest" description="Disordered" evidence="4">
    <location>
        <begin position="87"/>
        <end position="113"/>
    </location>
</feature>
<dbReference type="STRING" id="1658174.A0A1J9RHU6"/>
<accession>A0A1J9RHU6</accession>
<evidence type="ECO:0000256" key="4">
    <source>
        <dbReference type="SAM" id="MobiDB-lite"/>
    </source>
</evidence>
<dbReference type="GO" id="GO:0006338">
    <property type="term" value="P:chromatin remodeling"/>
    <property type="evidence" value="ECO:0007669"/>
    <property type="project" value="UniProtKB-ARBA"/>
</dbReference>
<dbReference type="Proteomes" id="UP000242791">
    <property type="component" value="Unassembled WGS sequence"/>
</dbReference>
<comment type="subcellular location">
    <subcellularLocation>
        <location evidence="1">Nucleus</location>
    </subcellularLocation>
</comment>
<evidence type="ECO:0000313" key="7">
    <source>
        <dbReference type="Proteomes" id="UP000242791"/>
    </source>
</evidence>
<keyword evidence="7" id="KW-1185">Reference proteome</keyword>
<dbReference type="VEuPathDB" id="FungiDB:ACJ73_01402"/>
<comment type="subunit">
    <text evidence="2">Component of the NuA4 histone acetyltransferase complex.</text>
</comment>
<name>A0A1J9RHU6_9EURO</name>
<dbReference type="InterPro" id="IPR023780">
    <property type="entry name" value="Chromo_domain"/>
</dbReference>
<feature type="region of interest" description="Disordered" evidence="4">
    <location>
        <begin position="177"/>
        <end position="199"/>
    </location>
</feature>
<dbReference type="InterPro" id="IPR051219">
    <property type="entry name" value="Heterochromatin_chromo-domain"/>
</dbReference>
<dbReference type="GO" id="GO:0005634">
    <property type="term" value="C:nucleus"/>
    <property type="evidence" value="ECO:0007669"/>
    <property type="project" value="UniProtKB-SubCell"/>
</dbReference>
<protein>
    <recommendedName>
        <fullName evidence="5">Chromo domain-containing protein</fullName>
    </recommendedName>
</protein>
<evidence type="ECO:0000256" key="3">
    <source>
        <dbReference type="ARBA" id="ARBA00023242"/>
    </source>
</evidence>
<evidence type="ECO:0000256" key="1">
    <source>
        <dbReference type="ARBA" id="ARBA00004123"/>
    </source>
</evidence>
<dbReference type="InterPro" id="IPR000953">
    <property type="entry name" value="Chromo/chromo_shadow_dom"/>
</dbReference>
<evidence type="ECO:0000259" key="5">
    <source>
        <dbReference type="PROSITE" id="PS50013"/>
    </source>
</evidence>
<feature type="compositionally biased region" description="Polar residues" evidence="4">
    <location>
        <begin position="101"/>
        <end position="113"/>
    </location>
</feature>
<dbReference type="PANTHER" id="PTHR22812">
    <property type="entry name" value="CHROMOBOX PROTEIN"/>
    <property type="match status" value="1"/>
</dbReference>
<dbReference type="OrthoDB" id="4187800at2759"/>
<proteinExistence type="predicted"/>
<comment type="caution">
    <text evidence="6">The sequence shown here is derived from an EMBL/GenBank/DDBJ whole genome shotgun (WGS) entry which is preliminary data.</text>
</comment>
<feature type="domain" description="Chromo" evidence="5">
    <location>
        <begin position="213"/>
        <end position="275"/>
    </location>
</feature>
<evidence type="ECO:0000256" key="2">
    <source>
        <dbReference type="ARBA" id="ARBA00011353"/>
    </source>
</evidence>